<reference evidence="1" key="1">
    <citation type="journal article" date="2014" name="Genome Biol. Evol.">
        <title>Pangenome evidence for extensive interdomain horizontal transfer affecting lineage core and shell genes in uncultured planktonic thaumarchaeota and euryarchaeota.</title>
        <authorList>
            <person name="Deschamps P."/>
            <person name="Zivanovic Y."/>
            <person name="Moreira D."/>
            <person name="Rodriguez-Valera F."/>
            <person name="Lopez-Garcia P."/>
        </authorList>
    </citation>
    <scope>NUCLEOTIDE SEQUENCE</scope>
</reference>
<name>A0A075G1F7_9EURY</name>
<organism evidence="1">
    <name type="scientific">uncultured marine group II/III euryarchaeote AD1000_68_A10</name>
    <dbReference type="NCBI Taxonomy" id="1457799"/>
    <lineage>
        <taxon>Archaea</taxon>
        <taxon>Methanobacteriati</taxon>
        <taxon>Methanobacteriota</taxon>
        <taxon>environmental samples</taxon>
    </lineage>
</organism>
<dbReference type="Pfam" id="PF12952">
    <property type="entry name" value="DUF3841"/>
    <property type="match status" value="1"/>
</dbReference>
<protein>
    <recommendedName>
        <fullName evidence="2">DUF3841 domain-containing protein</fullName>
    </recommendedName>
</protein>
<evidence type="ECO:0000313" key="1">
    <source>
        <dbReference type="EMBL" id="AIE95566.1"/>
    </source>
</evidence>
<sequence length="328" mass="38346">MVQVMFENYPPVEEGFLRCATVQSEAMLAKLLSEGTYQPSRSELSPHSMTAGCPKCENDAQWCWHEAYTWMYKQCAEKLNMPEMDAGVWLYAHDEEIHNFKEAYNYGIGKEGMVLLIVDIPRDRIVQSDWILFHRIQQNYPVRSSESLQVNCELDENLHLIDKWLDWHNNSELSEGERELRKQQSWQIIFENDRWPEGVYDDAMGNSDASIVQGVAPYVTIDDLVDVIFQTEYNTWDFLMKGEHMRIYGTLEGLSILFLTFKGITSKRIGLKSNSAMFGHQREPTKRRNKEGKVHRKKYFRKQKTIQHLKMRSGDDFKSAQLIIKNNA</sequence>
<accession>A0A075G1F7</accession>
<dbReference type="EMBL" id="KF900455">
    <property type="protein sequence ID" value="AIE95566.1"/>
    <property type="molecule type" value="Genomic_DNA"/>
</dbReference>
<evidence type="ECO:0008006" key="2">
    <source>
        <dbReference type="Google" id="ProtNLM"/>
    </source>
</evidence>
<proteinExistence type="predicted"/>
<dbReference type="InterPro" id="IPR024211">
    <property type="entry name" value="DUF3841"/>
</dbReference>
<dbReference type="AlphaFoldDB" id="A0A075G1F7"/>